<dbReference type="InterPro" id="IPR006638">
    <property type="entry name" value="Elp3/MiaA/NifB-like_rSAM"/>
</dbReference>
<dbReference type="HAMAP" id="MF_01864">
    <property type="entry name" value="tRNA_metthiotr_MiaB"/>
    <property type="match status" value="1"/>
</dbReference>
<proteinExistence type="inferred from homology"/>
<evidence type="ECO:0000259" key="7">
    <source>
        <dbReference type="PROSITE" id="PS50926"/>
    </source>
</evidence>
<dbReference type="InterPro" id="IPR005839">
    <property type="entry name" value="Methylthiotransferase"/>
</dbReference>
<evidence type="ECO:0000256" key="3">
    <source>
        <dbReference type="ARBA" id="ARBA00022691"/>
    </source>
</evidence>
<dbReference type="Gene3D" id="3.40.50.12160">
    <property type="entry name" value="Methylthiotransferase, N-terminal domain"/>
    <property type="match status" value="1"/>
</dbReference>
<dbReference type="SFLD" id="SFLDG01061">
    <property type="entry name" value="methylthiotransferase"/>
    <property type="match status" value="1"/>
</dbReference>
<dbReference type="PROSITE" id="PS50926">
    <property type="entry name" value="TRAM"/>
    <property type="match status" value="1"/>
</dbReference>
<dbReference type="GO" id="GO:0005829">
    <property type="term" value="C:cytosol"/>
    <property type="evidence" value="ECO:0007669"/>
    <property type="project" value="TreeGrafter"/>
</dbReference>
<keyword evidence="2" id="KW-0004">4Fe-4S</keyword>
<dbReference type="Pfam" id="PF01938">
    <property type="entry name" value="TRAM"/>
    <property type="match status" value="1"/>
</dbReference>
<feature type="domain" description="MTTase N-terminal" evidence="8">
    <location>
        <begin position="1"/>
        <end position="106"/>
    </location>
</feature>
<dbReference type="InterPro" id="IPR038135">
    <property type="entry name" value="Methylthiotransferase_N_sf"/>
</dbReference>
<evidence type="ECO:0000313" key="10">
    <source>
        <dbReference type="EMBL" id="SUZ77013.1"/>
    </source>
</evidence>
<keyword evidence="5" id="KW-0408">Iron</keyword>
<dbReference type="PROSITE" id="PS51918">
    <property type="entry name" value="RADICAL_SAM"/>
    <property type="match status" value="1"/>
</dbReference>
<dbReference type="Pfam" id="PF04055">
    <property type="entry name" value="Radical_SAM"/>
    <property type="match status" value="1"/>
</dbReference>
<evidence type="ECO:0000256" key="2">
    <source>
        <dbReference type="ARBA" id="ARBA00022485"/>
    </source>
</evidence>
<accession>A0A381QH75</accession>
<dbReference type="InterPro" id="IPR006463">
    <property type="entry name" value="MiaB_methiolase"/>
</dbReference>
<evidence type="ECO:0000256" key="5">
    <source>
        <dbReference type="ARBA" id="ARBA00023004"/>
    </source>
</evidence>
<sequence>MNVSDSELVESLLKKEGYGSINDPDNADVLFVNTCSIREHAEDKVHSLLGRYNLLKKNKPSMIIGVLGCMAQSLKHDILENRPYVDIVLGPDSYRKLPELLNRHKANKKSQVDTQLSRYEVYDDLFPSRKEGINAWITIMRGCDKFCTFCIVPFTRGRERSRSIDGIVSEVKNAVKDGFSEVTLLGQNVNSYNYDGSKFHVLLENLVKVNGLKRLRYTSPHPQDITIELLEVMARYDNICNSIHLPLQSGSDRILKRMNRSYTRDHFINIARTIREILPNAGISTDIIVGFPGESEKDFVETMSVMEEVNFDSAYTFKYSPRKGTKASEYEDQISDEVKQNRLEQIIALQKSHTILRNQSYIGKIQNVLIEKQSKRNSGKWAGRTESNKWVIFDKEHANIKDIVPVLIMKSRDITLHGKIINKAKAA</sequence>
<dbReference type="SFLD" id="SFLDF00413">
    <property type="entry name" value="CDK5RAP1"/>
    <property type="match status" value="1"/>
</dbReference>
<dbReference type="PANTHER" id="PTHR43020">
    <property type="entry name" value="CDK5 REGULATORY SUBUNIT-ASSOCIATED PROTEIN 1"/>
    <property type="match status" value="1"/>
</dbReference>
<name>A0A381QH75_9ZZZZ</name>
<keyword evidence="4" id="KW-0479">Metal-binding</keyword>
<gene>
    <name evidence="10" type="ORF">METZ01_LOCUS29867</name>
</gene>
<dbReference type="GO" id="GO:0051539">
    <property type="term" value="F:4 iron, 4 sulfur cluster binding"/>
    <property type="evidence" value="ECO:0007669"/>
    <property type="project" value="UniProtKB-KW"/>
</dbReference>
<comment type="cofactor">
    <cofactor evidence="1">
        <name>[4Fe-4S] cluster</name>
        <dbReference type="ChEBI" id="CHEBI:49883"/>
    </cofactor>
</comment>
<dbReference type="InterPro" id="IPR020612">
    <property type="entry name" value="Methylthiotransferase_CS"/>
</dbReference>
<dbReference type="NCBIfam" id="TIGR01574">
    <property type="entry name" value="miaB-methiolase"/>
    <property type="match status" value="1"/>
</dbReference>
<dbReference type="SMART" id="SM00729">
    <property type="entry name" value="Elp3"/>
    <property type="match status" value="1"/>
</dbReference>
<dbReference type="PROSITE" id="PS51449">
    <property type="entry name" value="MTTASE_N"/>
    <property type="match status" value="1"/>
</dbReference>
<dbReference type="SFLD" id="SFLDG01082">
    <property type="entry name" value="B12-binding_domain_containing"/>
    <property type="match status" value="1"/>
</dbReference>
<dbReference type="InterPro" id="IPR002792">
    <property type="entry name" value="TRAM_dom"/>
</dbReference>
<dbReference type="NCBIfam" id="TIGR00089">
    <property type="entry name" value="MiaB/RimO family radical SAM methylthiotransferase"/>
    <property type="match status" value="1"/>
</dbReference>
<protein>
    <recommendedName>
        <fullName evidence="11">TRAM domain-containing protein</fullName>
    </recommendedName>
</protein>
<dbReference type="InterPro" id="IPR023404">
    <property type="entry name" value="rSAM_horseshoe"/>
</dbReference>
<evidence type="ECO:0000256" key="1">
    <source>
        <dbReference type="ARBA" id="ARBA00001966"/>
    </source>
</evidence>
<evidence type="ECO:0000259" key="9">
    <source>
        <dbReference type="PROSITE" id="PS51918"/>
    </source>
</evidence>
<dbReference type="InterPro" id="IPR058240">
    <property type="entry name" value="rSAM_sf"/>
</dbReference>
<dbReference type="Gene3D" id="3.80.30.20">
    <property type="entry name" value="tm_1862 like domain"/>
    <property type="match status" value="1"/>
</dbReference>
<dbReference type="GO" id="GO:0046872">
    <property type="term" value="F:metal ion binding"/>
    <property type="evidence" value="ECO:0007669"/>
    <property type="project" value="UniProtKB-KW"/>
</dbReference>
<dbReference type="FunFam" id="3.40.50.12160:FF:000003">
    <property type="entry name" value="CDK5 regulatory subunit-associated protein 1"/>
    <property type="match status" value="1"/>
</dbReference>
<keyword evidence="6" id="KW-0411">Iron-sulfur</keyword>
<evidence type="ECO:0008006" key="11">
    <source>
        <dbReference type="Google" id="ProtNLM"/>
    </source>
</evidence>
<dbReference type="PROSITE" id="PS01278">
    <property type="entry name" value="MTTASE_RADICAL"/>
    <property type="match status" value="1"/>
</dbReference>
<feature type="domain" description="Radical SAM core" evidence="9">
    <location>
        <begin position="129"/>
        <end position="356"/>
    </location>
</feature>
<dbReference type="GO" id="GO:0035597">
    <property type="term" value="F:tRNA-2-methylthio-N(6)-dimethylallyladenosine(37) synthase activity"/>
    <property type="evidence" value="ECO:0007669"/>
    <property type="project" value="TreeGrafter"/>
</dbReference>
<evidence type="ECO:0000259" key="8">
    <source>
        <dbReference type="PROSITE" id="PS51449"/>
    </source>
</evidence>
<dbReference type="InterPro" id="IPR013848">
    <property type="entry name" value="Methylthiotransferase_N"/>
</dbReference>
<keyword evidence="3" id="KW-0949">S-adenosyl-L-methionine</keyword>
<reference evidence="10" key="1">
    <citation type="submission" date="2018-05" db="EMBL/GenBank/DDBJ databases">
        <authorList>
            <person name="Lanie J.A."/>
            <person name="Ng W.-L."/>
            <person name="Kazmierczak K.M."/>
            <person name="Andrzejewski T.M."/>
            <person name="Davidsen T.M."/>
            <person name="Wayne K.J."/>
            <person name="Tettelin H."/>
            <person name="Glass J.I."/>
            <person name="Rusch D."/>
            <person name="Podicherti R."/>
            <person name="Tsui H.-C.T."/>
            <person name="Winkler M.E."/>
        </authorList>
    </citation>
    <scope>NUCLEOTIDE SEQUENCE</scope>
</reference>
<dbReference type="CDD" id="cd01335">
    <property type="entry name" value="Radical_SAM"/>
    <property type="match status" value="1"/>
</dbReference>
<dbReference type="EMBL" id="UINC01001299">
    <property type="protein sequence ID" value="SUZ77013.1"/>
    <property type="molecule type" value="Genomic_DNA"/>
</dbReference>
<dbReference type="FunFam" id="3.80.30.20:FF:000001">
    <property type="entry name" value="tRNA-2-methylthio-N(6)-dimethylallyladenosine synthase 2"/>
    <property type="match status" value="1"/>
</dbReference>
<organism evidence="10">
    <name type="scientific">marine metagenome</name>
    <dbReference type="NCBI Taxonomy" id="408172"/>
    <lineage>
        <taxon>unclassified sequences</taxon>
        <taxon>metagenomes</taxon>
        <taxon>ecological metagenomes</taxon>
    </lineage>
</organism>
<dbReference type="AlphaFoldDB" id="A0A381QH75"/>
<dbReference type="PANTHER" id="PTHR43020:SF2">
    <property type="entry name" value="MITOCHONDRIAL TRNA METHYLTHIOTRANSFERASE CDK5RAP1"/>
    <property type="match status" value="1"/>
</dbReference>
<dbReference type="Pfam" id="PF00919">
    <property type="entry name" value="UPF0004"/>
    <property type="match status" value="1"/>
</dbReference>
<dbReference type="InterPro" id="IPR007197">
    <property type="entry name" value="rSAM"/>
</dbReference>
<evidence type="ECO:0000256" key="6">
    <source>
        <dbReference type="ARBA" id="ARBA00023014"/>
    </source>
</evidence>
<dbReference type="SUPFAM" id="SSF102114">
    <property type="entry name" value="Radical SAM enzymes"/>
    <property type="match status" value="1"/>
</dbReference>
<evidence type="ECO:0000256" key="4">
    <source>
        <dbReference type="ARBA" id="ARBA00022723"/>
    </source>
</evidence>
<feature type="domain" description="TRAM" evidence="7">
    <location>
        <begin position="359"/>
        <end position="422"/>
    </location>
</feature>
<dbReference type="SFLD" id="SFLDS00029">
    <property type="entry name" value="Radical_SAM"/>
    <property type="match status" value="1"/>
</dbReference>